<organism evidence="3 4">
    <name type="scientific">Candidatus Woesebacteria bacterium GW2011_GWA1_39_21</name>
    <dbReference type="NCBI Taxonomy" id="1618550"/>
    <lineage>
        <taxon>Bacteria</taxon>
        <taxon>Candidatus Woeseibacteriota</taxon>
    </lineage>
</organism>
<evidence type="ECO:0000313" key="3">
    <source>
        <dbReference type="EMBL" id="KKR09714.1"/>
    </source>
</evidence>
<dbReference type="EMBL" id="LBWP01000029">
    <property type="protein sequence ID" value="KKR09714.1"/>
    <property type="molecule type" value="Genomic_DNA"/>
</dbReference>
<dbReference type="Gene3D" id="1.20.120.1870">
    <property type="entry name" value="Fic/DOC protein, Fido domain"/>
    <property type="match status" value="1"/>
</dbReference>
<dbReference type="Proteomes" id="UP000034246">
    <property type="component" value="Unassembled WGS sequence"/>
</dbReference>
<dbReference type="PANTHER" id="PTHR35810:SF1">
    <property type="entry name" value="CYTOPLASMIC PROTEIN"/>
    <property type="match status" value="1"/>
</dbReference>
<gene>
    <name evidence="3" type="ORF">UT39_C0029G0003</name>
</gene>
<dbReference type="InterPro" id="IPR036597">
    <property type="entry name" value="Fido-like_dom_sf"/>
</dbReference>
<dbReference type="SUPFAM" id="SSF140931">
    <property type="entry name" value="Fic-like"/>
    <property type="match status" value="1"/>
</dbReference>
<feature type="domain" description="Fido" evidence="1">
    <location>
        <begin position="186"/>
        <end position="329"/>
    </location>
</feature>
<protein>
    <submittedName>
        <fullName evidence="3">RhuM</fullName>
    </submittedName>
</protein>
<proteinExistence type="predicted"/>
<evidence type="ECO:0000259" key="1">
    <source>
        <dbReference type="PROSITE" id="PS51459"/>
    </source>
</evidence>
<accession>A0A0G0N0F4</accession>
<dbReference type="PANTHER" id="PTHR35810">
    <property type="entry name" value="CYTOPLASMIC PROTEIN-RELATED"/>
    <property type="match status" value="1"/>
</dbReference>
<reference evidence="3 4" key="1">
    <citation type="journal article" date="2015" name="Nature">
        <title>rRNA introns, odd ribosomes, and small enigmatic genomes across a large radiation of phyla.</title>
        <authorList>
            <person name="Brown C.T."/>
            <person name="Hug L.A."/>
            <person name="Thomas B.C."/>
            <person name="Sharon I."/>
            <person name="Castelle C.J."/>
            <person name="Singh A."/>
            <person name="Wilkins M.J."/>
            <person name="Williams K.H."/>
            <person name="Banfield J.F."/>
        </authorList>
    </citation>
    <scope>NUCLEOTIDE SEQUENCE [LARGE SCALE GENOMIC DNA]</scope>
</reference>
<comment type="caution">
    <text evidence="3">The sequence shown here is derived from an EMBL/GenBank/DDBJ whole genome shotgun (WGS) entry which is preliminary data.</text>
</comment>
<dbReference type="Pfam" id="PF02661">
    <property type="entry name" value="Fic"/>
    <property type="match status" value="1"/>
</dbReference>
<dbReference type="InterPro" id="IPR003812">
    <property type="entry name" value="Fido"/>
</dbReference>
<dbReference type="InterPro" id="IPR053737">
    <property type="entry name" value="Type_II_TA_Toxin"/>
</dbReference>
<dbReference type="AlphaFoldDB" id="A0A0G0N0F4"/>
<dbReference type="InterPro" id="IPR003497">
    <property type="entry name" value="BRO_N_domain"/>
</dbReference>
<evidence type="ECO:0000313" key="4">
    <source>
        <dbReference type="Proteomes" id="UP000034246"/>
    </source>
</evidence>
<name>A0A0G0N0F4_9BACT</name>
<dbReference type="Pfam" id="PF13310">
    <property type="entry name" value="Virulence_RhuM"/>
    <property type="match status" value="1"/>
</dbReference>
<feature type="domain" description="Bro-N" evidence="2">
    <location>
        <begin position="8"/>
        <end position="137"/>
    </location>
</feature>
<dbReference type="STRING" id="1618550.UT39_C0029G0003"/>
<dbReference type="PROSITE" id="PS51459">
    <property type="entry name" value="FIDO"/>
    <property type="match status" value="1"/>
</dbReference>
<dbReference type="PROSITE" id="PS51750">
    <property type="entry name" value="BRO_N"/>
    <property type="match status" value="1"/>
</dbReference>
<sequence>MNEISMVRKKLNNKAVIFQAKSGAIELRGDFAKDTIWATQAQIADIFGVKRPAITKHFQNIFKSKELNEKAVCSILEHTAEDGKKYKTQFYDLDAIISVGYRINSKKATEFRIWATKILRQHITKGYTINPKVIKNNYAEFQKAIKEIKHFLPTGTPIDHQSVLDLISAFAETWLSLDAYDKDELTSNGTTKEISALTSDQLSGALSDFKNSLMKKGDTAELFGVERVRGNIAGIVGNIMQSFDGKTLYATAEERAAHLFYFIVKDHPFIDGNKRNGAYSFVWFLHRAGILDKNKITPSALTALTLFVAESNSKNKDRIIKLVLQLLKK</sequence>
<evidence type="ECO:0000259" key="2">
    <source>
        <dbReference type="PROSITE" id="PS51750"/>
    </source>
</evidence>
<dbReference type="InterPro" id="IPR011204">
    <property type="entry name" value="Virulence_RhuM-like"/>
</dbReference>
<dbReference type="PATRIC" id="fig|1618550.3.peg.1157"/>